<dbReference type="EMBL" id="GG697363">
    <property type="protein sequence ID" value="EFQ32587.1"/>
    <property type="molecule type" value="Genomic_DNA"/>
</dbReference>
<dbReference type="GO" id="GO:0004631">
    <property type="term" value="F:phosphomevalonate kinase activity"/>
    <property type="evidence" value="ECO:0007669"/>
    <property type="project" value="InterPro"/>
</dbReference>
<dbReference type="GeneID" id="24412966"/>
<dbReference type="Gene3D" id="3.30.465.10">
    <property type="match status" value="1"/>
</dbReference>
<dbReference type="GO" id="GO:0016491">
    <property type="term" value="F:oxidoreductase activity"/>
    <property type="evidence" value="ECO:0007669"/>
    <property type="project" value="UniProtKB-KW"/>
</dbReference>
<dbReference type="Proteomes" id="UP000008782">
    <property type="component" value="Unassembled WGS sequence"/>
</dbReference>
<dbReference type="GO" id="GO:0006695">
    <property type="term" value="P:cholesterol biosynthetic process"/>
    <property type="evidence" value="ECO:0007669"/>
    <property type="project" value="InterPro"/>
</dbReference>
<sequence>MITLDYLKLALRQKASEDVSSRQPLSDIQYSAGFDILTRGSGWTAYQDFIFPQLSQLLTSFTTLAHLSVLEVGPGQKSVLGYLPIGLRKKITRYAAFEPNGLFATRLENWLSSTSNTEPPLPCLKSAPVIYQAPFTLGSPVNSGTSTSTSDSENGFNIILFCHSMYGMKPKSKFIEKALTMLVQQPEVGMVVVFQRDGTLHFDGLVCHQTASFQTGVVHVADNDEALDCFASFITGFSMQDMDVRTEWRKVCRALGRHEEGCHQGHLLFSSPEIMATFTRHSTMLPELEARLPVVNGNKTGRNREARLNRPASIVRPTEIQQVQQCVRWALEHRVCLTVVGGGHSGHCLWPNVVAVDMGAFDQVHIISAGNGVGDSGSDSGCLVVAEAGCKTGDIVCKAMAAGMVVPLGARPSVGAGLWLQGGIGHLARLYGLSCDAIVGAVIVSVDSDRVLCVGHVPRQHQPANAVRPDNESDLLWAIKGAGTNFGIVISVTFAAYPAPTFLARNWVIPSSDAREVQLRLSSFDKLFASKIPRNCSADAYLYCDAGQLHLGVTIFEAFTTGLESAAFKPIYELITKLWGPEADSKRVNSVEMFETEMYMTRMHGGHGGGKTSSFKRCLFLKGISAQPIVDVLVEAIETRPSPLCYLHLLQGGGVVGNVADGATAFGCRDWDFACVITGVWPRDQDGTDTNRAAVQWVYHVAGNLLPLSAGAYGADLGPDPRDAPLAARAFGPNRPRLSRLKRISDPRNILAYTCPLPKAAGEQELIILVTGDSCSGKDYCADVWASLFVERTNKRLRARVYSISDAIKREYAAATGADLSCLFSDWAYKEKHWLALTAFFRDQVR</sequence>
<dbReference type="HOGENOM" id="CLU_003324_0_0_1"/>
<dbReference type="InterPro" id="IPR016169">
    <property type="entry name" value="FAD-bd_PCMH_sub2"/>
</dbReference>
<dbReference type="OrthoDB" id="363185at2759"/>
<name>E3QNZ9_COLGM</name>
<dbReference type="VEuPathDB" id="FungiDB:GLRG_07601"/>
<dbReference type="InterPro" id="IPR027417">
    <property type="entry name" value="P-loop_NTPase"/>
</dbReference>
<evidence type="ECO:0000259" key="5">
    <source>
        <dbReference type="PROSITE" id="PS51387"/>
    </source>
</evidence>
<dbReference type="GO" id="GO:0071949">
    <property type="term" value="F:FAD binding"/>
    <property type="evidence" value="ECO:0007669"/>
    <property type="project" value="InterPro"/>
</dbReference>
<protein>
    <submittedName>
        <fullName evidence="6">FAD binding domain-containing protein</fullName>
    </submittedName>
</protein>
<accession>E3QNZ9</accession>
<dbReference type="RefSeq" id="XP_008096607.1">
    <property type="nucleotide sequence ID" value="XM_008098416.1"/>
</dbReference>
<dbReference type="PROSITE" id="PS51387">
    <property type="entry name" value="FAD_PCMH"/>
    <property type="match status" value="1"/>
</dbReference>
<dbReference type="SUPFAM" id="SSF56176">
    <property type="entry name" value="FAD-binding/transporter-associated domain-like"/>
    <property type="match status" value="1"/>
</dbReference>
<comment type="similarity">
    <text evidence="1">Belongs to the oxygen-dependent FAD-linked oxidoreductase family.</text>
</comment>
<dbReference type="InterPro" id="IPR016166">
    <property type="entry name" value="FAD-bd_PCMH"/>
</dbReference>
<dbReference type="STRING" id="645133.E3QNZ9"/>
<dbReference type="Pfam" id="PF01565">
    <property type="entry name" value="FAD_binding_4"/>
    <property type="match status" value="1"/>
</dbReference>
<evidence type="ECO:0000256" key="4">
    <source>
        <dbReference type="ARBA" id="ARBA00023002"/>
    </source>
</evidence>
<dbReference type="PANTHER" id="PTHR42973">
    <property type="entry name" value="BINDING OXIDOREDUCTASE, PUTATIVE (AFU_ORTHOLOGUE AFUA_1G17690)-RELATED"/>
    <property type="match status" value="1"/>
</dbReference>
<feature type="domain" description="FAD-binding PCMH-type" evidence="5">
    <location>
        <begin position="307"/>
        <end position="499"/>
    </location>
</feature>
<proteinExistence type="inferred from homology"/>
<evidence type="ECO:0000256" key="3">
    <source>
        <dbReference type="ARBA" id="ARBA00022827"/>
    </source>
</evidence>
<dbReference type="Gene3D" id="3.40.50.300">
    <property type="entry name" value="P-loop containing nucleotide triphosphate hydrolases"/>
    <property type="match status" value="1"/>
</dbReference>
<dbReference type="AlphaFoldDB" id="E3QNZ9"/>
<keyword evidence="3" id="KW-0274">FAD</keyword>
<dbReference type="InterPro" id="IPR029063">
    <property type="entry name" value="SAM-dependent_MTases_sf"/>
</dbReference>
<dbReference type="Gene3D" id="3.40.50.150">
    <property type="entry name" value="Vaccinia Virus protein VP39"/>
    <property type="match status" value="1"/>
</dbReference>
<evidence type="ECO:0000313" key="6">
    <source>
        <dbReference type="EMBL" id="EFQ32587.1"/>
    </source>
</evidence>
<dbReference type="InterPro" id="IPR006094">
    <property type="entry name" value="Oxid_FAD_bind_N"/>
</dbReference>
<evidence type="ECO:0000256" key="1">
    <source>
        <dbReference type="ARBA" id="ARBA00005466"/>
    </source>
</evidence>
<dbReference type="PANTHER" id="PTHR42973:SF25">
    <property type="entry name" value="PHOSPHOMEVALONATE KINASE"/>
    <property type="match status" value="1"/>
</dbReference>
<evidence type="ECO:0000256" key="2">
    <source>
        <dbReference type="ARBA" id="ARBA00022630"/>
    </source>
</evidence>
<dbReference type="Gene3D" id="3.40.462.20">
    <property type="match status" value="1"/>
</dbReference>
<organism evidence="7">
    <name type="scientific">Colletotrichum graminicola (strain M1.001 / M2 / FGSC 10212)</name>
    <name type="common">Maize anthracnose fungus</name>
    <name type="synonym">Glomerella graminicola</name>
    <dbReference type="NCBI Taxonomy" id="645133"/>
    <lineage>
        <taxon>Eukaryota</taxon>
        <taxon>Fungi</taxon>
        <taxon>Dikarya</taxon>
        <taxon>Ascomycota</taxon>
        <taxon>Pezizomycotina</taxon>
        <taxon>Sordariomycetes</taxon>
        <taxon>Hypocreomycetidae</taxon>
        <taxon>Glomerellales</taxon>
        <taxon>Glomerellaceae</taxon>
        <taxon>Colletotrichum</taxon>
        <taxon>Colletotrichum graminicola species complex</taxon>
    </lineage>
</organism>
<keyword evidence="2" id="KW-0285">Flavoprotein</keyword>
<dbReference type="UniPathway" id="UPA00057">
    <property type="reaction ID" value="UER00099"/>
</dbReference>
<dbReference type="GO" id="GO:0005737">
    <property type="term" value="C:cytoplasm"/>
    <property type="evidence" value="ECO:0007669"/>
    <property type="project" value="InterPro"/>
</dbReference>
<dbReference type="InterPro" id="IPR005919">
    <property type="entry name" value="Pmev_kin_anim"/>
</dbReference>
<reference evidence="7" key="1">
    <citation type="journal article" date="2012" name="Nat. Genet.">
        <title>Lifestyle transitions in plant pathogenic Colletotrichum fungi deciphered by genome and transcriptome analyses.</title>
        <authorList>
            <person name="O'Connell R.J."/>
            <person name="Thon M.R."/>
            <person name="Hacquard S."/>
            <person name="Amyotte S.G."/>
            <person name="Kleemann J."/>
            <person name="Torres M.F."/>
            <person name="Damm U."/>
            <person name="Buiate E.A."/>
            <person name="Epstein L."/>
            <person name="Alkan N."/>
            <person name="Altmueller J."/>
            <person name="Alvarado-Balderrama L."/>
            <person name="Bauser C.A."/>
            <person name="Becker C."/>
            <person name="Birren B.W."/>
            <person name="Chen Z."/>
            <person name="Choi J."/>
            <person name="Crouch J.A."/>
            <person name="Duvick J.P."/>
            <person name="Farman M.A."/>
            <person name="Gan P."/>
            <person name="Heiman D."/>
            <person name="Henrissat B."/>
            <person name="Howard R.J."/>
            <person name="Kabbage M."/>
            <person name="Koch C."/>
            <person name="Kracher B."/>
            <person name="Kubo Y."/>
            <person name="Law A.D."/>
            <person name="Lebrun M.-H."/>
            <person name="Lee Y.-H."/>
            <person name="Miyara I."/>
            <person name="Moore N."/>
            <person name="Neumann U."/>
            <person name="Nordstroem K."/>
            <person name="Panaccione D.G."/>
            <person name="Panstruga R."/>
            <person name="Place M."/>
            <person name="Proctor R.H."/>
            <person name="Prusky D."/>
            <person name="Rech G."/>
            <person name="Reinhardt R."/>
            <person name="Rollins J.A."/>
            <person name="Rounsley S."/>
            <person name="Schardl C.L."/>
            <person name="Schwartz D.C."/>
            <person name="Shenoy N."/>
            <person name="Shirasu K."/>
            <person name="Sikhakolli U.R."/>
            <person name="Stueber K."/>
            <person name="Sukno S.A."/>
            <person name="Sweigard J.A."/>
            <person name="Takano Y."/>
            <person name="Takahara H."/>
            <person name="Trail F."/>
            <person name="van der Does H.C."/>
            <person name="Voll L.M."/>
            <person name="Will I."/>
            <person name="Young S."/>
            <person name="Zeng Q."/>
            <person name="Zhang J."/>
            <person name="Zhou S."/>
            <person name="Dickman M.B."/>
            <person name="Schulze-Lefert P."/>
            <person name="Ver Loren van Themaat E."/>
            <person name="Ma L.-J."/>
            <person name="Vaillancourt L.J."/>
        </authorList>
    </citation>
    <scope>NUCLEOTIDE SEQUENCE [LARGE SCALE GENOMIC DNA]</scope>
    <source>
        <strain evidence="7">M1.001 / M2 / FGSC 10212</strain>
    </source>
</reference>
<dbReference type="InterPro" id="IPR050416">
    <property type="entry name" value="FAD-linked_Oxidoreductase"/>
</dbReference>
<dbReference type="GO" id="GO:0019287">
    <property type="term" value="P:isopentenyl diphosphate biosynthetic process, mevalonate pathway"/>
    <property type="evidence" value="ECO:0007669"/>
    <property type="project" value="UniProtKB-UniPathway"/>
</dbReference>
<evidence type="ECO:0000313" key="7">
    <source>
        <dbReference type="Proteomes" id="UP000008782"/>
    </source>
</evidence>
<dbReference type="eggNOG" id="KOG1712">
    <property type="taxonomic scope" value="Eukaryota"/>
</dbReference>
<keyword evidence="7" id="KW-1185">Reference proteome</keyword>
<dbReference type="Pfam" id="PF04275">
    <property type="entry name" value="P-mevalo_kinase"/>
    <property type="match status" value="1"/>
</dbReference>
<gene>
    <name evidence="6" type="ORF">GLRG_07601</name>
</gene>
<dbReference type="InterPro" id="IPR036318">
    <property type="entry name" value="FAD-bd_PCMH-like_sf"/>
</dbReference>
<keyword evidence="4" id="KW-0560">Oxidoreductase</keyword>